<protein>
    <submittedName>
        <fullName evidence="9">WSC domain-containing protein</fullName>
    </submittedName>
</protein>
<dbReference type="InterPro" id="IPR002889">
    <property type="entry name" value="WSC_carb-bd"/>
</dbReference>
<keyword evidence="10" id="KW-1185">Reference proteome</keyword>
<reference evidence="9" key="1">
    <citation type="journal article" date="2023" name="Mol. Phylogenet. Evol.">
        <title>Genome-scale phylogeny and comparative genomics of the fungal order Sordariales.</title>
        <authorList>
            <person name="Hensen N."/>
            <person name="Bonometti L."/>
            <person name="Westerberg I."/>
            <person name="Brannstrom I.O."/>
            <person name="Guillou S."/>
            <person name="Cros-Aarteil S."/>
            <person name="Calhoun S."/>
            <person name="Haridas S."/>
            <person name="Kuo A."/>
            <person name="Mondo S."/>
            <person name="Pangilinan J."/>
            <person name="Riley R."/>
            <person name="LaButti K."/>
            <person name="Andreopoulos B."/>
            <person name="Lipzen A."/>
            <person name="Chen C."/>
            <person name="Yan M."/>
            <person name="Daum C."/>
            <person name="Ng V."/>
            <person name="Clum A."/>
            <person name="Steindorff A."/>
            <person name="Ohm R.A."/>
            <person name="Martin F."/>
            <person name="Silar P."/>
            <person name="Natvig D.O."/>
            <person name="Lalanne C."/>
            <person name="Gautier V."/>
            <person name="Ament-Velasquez S.L."/>
            <person name="Kruys A."/>
            <person name="Hutchinson M.I."/>
            <person name="Powell A.J."/>
            <person name="Barry K."/>
            <person name="Miller A.N."/>
            <person name="Grigoriev I.V."/>
            <person name="Debuchy R."/>
            <person name="Gladieux P."/>
            <person name="Hiltunen Thoren M."/>
            <person name="Johannesson H."/>
        </authorList>
    </citation>
    <scope>NUCLEOTIDE SEQUENCE</scope>
    <source>
        <strain evidence="9">CBS 990.96</strain>
    </source>
</reference>
<name>A0AAN7BJL5_9PEZI</name>
<comment type="subcellular location">
    <subcellularLocation>
        <location evidence="1">Membrane</location>
        <topology evidence="1">Single-pass membrane protein</topology>
    </subcellularLocation>
</comment>
<dbReference type="PANTHER" id="PTHR24269:SF16">
    <property type="entry name" value="PROTEIN SLG1"/>
    <property type="match status" value="1"/>
</dbReference>
<dbReference type="SMART" id="SM00321">
    <property type="entry name" value="WSC"/>
    <property type="match status" value="2"/>
</dbReference>
<evidence type="ECO:0000313" key="10">
    <source>
        <dbReference type="Proteomes" id="UP001301958"/>
    </source>
</evidence>
<feature type="chain" id="PRO_5042985598" evidence="7">
    <location>
        <begin position="17"/>
        <end position="220"/>
    </location>
</feature>
<dbReference type="AlphaFoldDB" id="A0AAN7BJL5"/>
<keyword evidence="5" id="KW-0472">Membrane</keyword>
<organism evidence="9 10">
    <name type="scientific">Podospora fimiseda</name>
    <dbReference type="NCBI Taxonomy" id="252190"/>
    <lineage>
        <taxon>Eukaryota</taxon>
        <taxon>Fungi</taxon>
        <taxon>Dikarya</taxon>
        <taxon>Ascomycota</taxon>
        <taxon>Pezizomycotina</taxon>
        <taxon>Sordariomycetes</taxon>
        <taxon>Sordariomycetidae</taxon>
        <taxon>Sordariales</taxon>
        <taxon>Podosporaceae</taxon>
        <taxon>Podospora</taxon>
    </lineage>
</organism>
<keyword evidence="3 7" id="KW-0732">Signal</keyword>
<proteinExistence type="predicted"/>
<evidence type="ECO:0000256" key="2">
    <source>
        <dbReference type="ARBA" id="ARBA00022692"/>
    </source>
</evidence>
<evidence type="ECO:0000256" key="5">
    <source>
        <dbReference type="ARBA" id="ARBA00023136"/>
    </source>
</evidence>
<dbReference type="Pfam" id="PF01822">
    <property type="entry name" value="WSC"/>
    <property type="match status" value="2"/>
</dbReference>
<feature type="signal peptide" evidence="7">
    <location>
        <begin position="1"/>
        <end position="16"/>
    </location>
</feature>
<feature type="domain" description="WSC" evidence="8">
    <location>
        <begin position="16"/>
        <end position="111"/>
    </location>
</feature>
<evidence type="ECO:0000256" key="3">
    <source>
        <dbReference type="ARBA" id="ARBA00022729"/>
    </source>
</evidence>
<keyword evidence="2" id="KW-0812">Transmembrane</keyword>
<evidence type="ECO:0000256" key="7">
    <source>
        <dbReference type="SAM" id="SignalP"/>
    </source>
</evidence>
<dbReference type="Proteomes" id="UP001301958">
    <property type="component" value="Unassembled WGS sequence"/>
</dbReference>
<keyword evidence="6" id="KW-0325">Glycoprotein</keyword>
<dbReference type="InterPro" id="IPR051836">
    <property type="entry name" value="Kremen_rcpt"/>
</dbReference>
<sequence length="220" mass="23991">MKSILALAATLPAVLAQTYYGCYTDYPGHALTEHSYWDNENMTATFCQTECLTVDPTFTIWGTQYGEECYCGHSLPQGVFPAWEAGCNVPCKGDPAEMCGGNLRLSLYGTEEVAPAVVPYPHSPAVTAYSYVGCYSEIDRTLPAKQGWSNTGMTIYTCGQFCKESGYLVFGLEYSEECWCGDEIDETSVDLGDEVCDFPCSGAPTEVCGGSNKLSIYQWA</sequence>
<dbReference type="PANTHER" id="PTHR24269">
    <property type="entry name" value="KREMEN PROTEIN"/>
    <property type="match status" value="1"/>
</dbReference>
<accession>A0AAN7BJL5</accession>
<evidence type="ECO:0000259" key="8">
    <source>
        <dbReference type="PROSITE" id="PS51212"/>
    </source>
</evidence>
<dbReference type="PROSITE" id="PS51212">
    <property type="entry name" value="WSC"/>
    <property type="match status" value="2"/>
</dbReference>
<evidence type="ECO:0000256" key="6">
    <source>
        <dbReference type="ARBA" id="ARBA00023180"/>
    </source>
</evidence>
<gene>
    <name evidence="9" type="ORF">QBC38DRAFT_485387</name>
</gene>
<evidence type="ECO:0000256" key="1">
    <source>
        <dbReference type="ARBA" id="ARBA00004167"/>
    </source>
</evidence>
<evidence type="ECO:0000313" key="9">
    <source>
        <dbReference type="EMBL" id="KAK4224485.1"/>
    </source>
</evidence>
<dbReference type="EMBL" id="MU865391">
    <property type="protein sequence ID" value="KAK4224485.1"/>
    <property type="molecule type" value="Genomic_DNA"/>
</dbReference>
<reference evidence="9" key="2">
    <citation type="submission" date="2023-05" db="EMBL/GenBank/DDBJ databases">
        <authorList>
            <consortium name="Lawrence Berkeley National Laboratory"/>
            <person name="Steindorff A."/>
            <person name="Hensen N."/>
            <person name="Bonometti L."/>
            <person name="Westerberg I."/>
            <person name="Brannstrom I.O."/>
            <person name="Guillou S."/>
            <person name="Cros-Aarteil S."/>
            <person name="Calhoun S."/>
            <person name="Haridas S."/>
            <person name="Kuo A."/>
            <person name="Mondo S."/>
            <person name="Pangilinan J."/>
            <person name="Riley R."/>
            <person name="Labutti K."/>
            <person name="Andreopoulos B."/>
            <person name="Lipzen A."/>
            <person name="Chen C."/>
            <person name="Yanf M."/>
            <person name="Daum C."/>
            <person name="Ng V."/>
            <person name="Clum A."/>
            <person name="Ohm R."/>
            <person name="Martin F."/>
            <person name="Silar P."/>
            <person name="Natvig D."/>
            <person name="Lalanne C."/>
            <person name="Gautier V."/>
            <person name="Ament-Velasquez S.L."/>
            <person name="Kruys A."/>
            <person name="Hutchinson M.I."/>
            <person name="Powell A.J."/>
            <person name="Barry K."/>
            <person name="Miller A.N."/>
            <person name="Grigoriev I.V."/>
            <person name="Debuchy R."/>
            <person name="Gladieux P."/>
            <person name="Thoren M.H."/>
            <person name="Johannesson H."/>
        </authorList>
    </citation>
    <scope>NUCLEOTIDE SEQUENCE</scope>
    <source>
        <strain evidence="9">CBS 990.96</strain>
    </source>
</reference>
<comment type="caution">
    <text evidence="9">The sequence shown here is derived from an EMBL/GenBank/DDBJ whole genome shotgun (WGS) entry which is preliminary data.</text>
</comment>
<dbReference type="GO" id="GO:0005886">
    <property type="term" value="C:plasma membrane"/>
    <property type="evidence" value="ECO:0007669"/>
    <property type="project" value="TreeGrafter"/>
</dbReference>
<keyword evidence="4" id="KW-1133">Transmembrane helix</keyword>
<feature type="domain" description="WSC" evidence="8">
    <location>
        <begin position="128"/>
        <end position="220"/>
    </location>
</feature>
<evidence type="ECO:0000256" key="4">
    <source>
        <dbReference type="ARBA" id="ARBA00022989"/>
    </source>
</evidence>